<evidence type="ECO:0000256" key="6">
    <source>
        <dbReference type="ARBA" id="ARBA00023136"/>
    </source>
</evidence>
<dbReference type="PANTHER" id="PTHR30151">
    <property type="entry name" value="ALKANE SULFONATE ABC TRANSPORTER-RELATED, MEMBRANE SUBUNIT"/>
    <property type="match status" value="1"/>
</dbReference>
<evidence type="ECO:0000256" key="2">
    <source>
        <dbReference type="ARBA" id="ARBA00022448"/>
    </source>
</evidence>
<feature type="transmembrane region" description="Helical" evidence="7">
    <location>
        <begin position="292"/>
        <end position="317"/>
    </location>
</feature>
<evidence type="ECO:0000256" key="7">
    <source>
        <dbReference type="RuleBase" id="RU363032"/>
    </source>
</evidence>
<dbReference type="OrthoDB" id="9804353at2"/>
<dbReference type="InterPro" id="IPR035906">
    <property type="entry name" value="MetI-like_sf"/>
</dbReference>
<feature type="domain" description="ABC transmembrane type-1" evidence="8">
    <location>
        <begin position="167"/>
        <end position="359"/>
    </location>
</feature>
<comment type="subcellular location">
    <subcellularLocation>
        <location evidence="1 7">Cell membrane</location>
        <topology evidence="1 7">Multi-pass membrane protein</topology>
    </subcellularLocation>
</comment>
<keyword evidence="10" id="KW-1185">Reference proteome</keyword>
<feature type="transmembrane region" description="Helical" evidence="7">
    <location>
        <begin position="237"/>
        <end position="256"/>
    </location>
</feature>
<keyword evidence="5 7" id="KW-1133">Transmembrane helix</keyword>
<dbReference type="Proteomes" id="UP000223913">
    <property type="component" value="Unassembled WGS sequence"/>
</dbReference>
<feature type="transmembrane region" description="Helical" evidence="7">
    <location>
        <begin position="48"/>
        <end position="65"/>
    </location>
</feature>
<dbReference type="PANTHER" id="PTHR30151:SF7">
    <property type="entry name" value="NITRATE IMPORT PERMEASE PROTEIN NRTB"/>
    <property type="match status" value="1"/>
</dbReference>
<proteinExistence type="inferred from homology"/>
<organism evidence="9 10">
    <name type="scientific">Flavilitoribacter nigricans (strain ATCC 23147 / DSM 23189 / NBRC 102662 / NCIMB 1420 / SS-2)</name>
    <name type="common">Lewinella nigricans</name>
    <dbReference type="NCBI Taxonomy" id="1122177"/>
    <lineage>
        <taxon>Bacteria</taxon>
        <taxon>Pseudomonadati</taxon>
        <taxon>Bacteroidota</taxon>
        <taxon>Saprospiria</taxon>
        <taxon>Saprospirales</taxon>
        <taxon>Lewinellaceae</taxon>
        <taxon>Flavilitoribacter</taxon>
    </lineage>
</organism>
<evidence type="ECO:0000256" key="5">
    <source>
        <dbReference type="ARBA" id="ARBA00022989"/>
    </source>
</evidence>
<evidence type="ECO:0000256" key="1">
    <source>
        <dbReference type="ARBA" id="ARBA00004651"/>
    </source>
</evidence>
<dbReference type="PROSITE" id="PS50928">
    <property type="entry name" value="ABC_TM1"/>
    <property type="match status" value="1"/>
</dbReference>
<sequence>MVAIKQPIHKNGTSPKKEVKPAATVSDKDPWWKSYVPRIDGKLLLKKSLVSLASILVFLLAWHLGAAKLYDIEATEKVQKVLNEQGEVAAREMIDCISSGEVSCQPNTLPSPYQVFIAAENLLKDHREISSKKAEFRQKVAATNADRKAQGLSPITYTGRPSFLDQILTSIKTVLAGFLLSMFIAIPIGIITGLNQNLRMAFNWLIQIFKPVSPVVWLLLVFMIVKTVIRDPEMDKSFIISFISVGLCAMWATLVNTSVGVSSVQKDYINVAKVLQLNVGKKIFKVIIPSSIPLIFTGLRITVSVAWMVLIAIELLAQSPGLGSFVWEEFQNGANDSNAKIIVAMFVIGVIGFLLDRIMVFVQHSVSFDKARIA</sequence>
<dbReference type="CDD" id="cd06261">
    <property type="entry name" value="TM_PBP2"/>
    <property type="match status" value="1"/>
</dbReference>
<keyword evidence="4 7" id="KW-0812">Transmembrane</keyword>
<evidence type="ECO:0000313" key="10">
    <source>
        <dbReference type="Proteomes" id="UP000223913"/>
    </source>
</evidence>
<dbReference type="Gene3D" id="1.10.3720.10">
    <property type="entry name" value="MetI-like"/>
    <property type="match status" value="1"/>
</dbReference>
<reference evidence="9 10" key="1">
    <citation type="submission" date="2017-10" db="EMBL/GenBank/DDBJ databases">
        <title>The draft genome sequence of Lewinella nigricans NBRC 102662.</title>
        <authorList>
            <person name="Wang K."/>
        </authorList>
    </citation>
    <scope>NUCLEOTIDE SEQUENCE [LARGE SCALE GENOMIC DNA]</scope>
    <source>
        <strain evidence="9 10">NBRC 102662</strain>
    </source>
</reference>
<accession>A0A2D0N5R0</accession>
<keyword evidence="6 7" id="KW-0472">Membrane</keyword>
<comment type="caution">
    <text evidence="9">The sequence shown here is derived from an EMBL/GenBank/DDBJ whole genome shotgun (WGS) entry which is preliminary data.</text>
</comment>
<dbReference type="SUPFAM" id="SSF161098">
    <property type="entry name" value="MetI-like"/>
    <property type="match status" value="1"/>
</dbReference>
<dbReference type="InterPro" id="IPR000515">
    <property type="entry name" value="MetI-like"/>
</dbReference>
<feature type="transmembrane region" description="Helical" evidence="7">
    <location>
        <begin position="174"/>
        <end position="194"/>
    </location>
</feature>
<dbReference type="EMBL" id="PDUD01000029">
    <property type="protein sequence ID" value="PHN03862.1"/>
    <property type="molecule type" value="Genomic_DNA"/>
</dbReference>
<dbReference type="Pfam" id="PF00528">
    <property type="entry name" value="BPD_transp_1"/>
    <property type="match status" value="1"/>
</dbReference>
<evidence type="ECO:0000259" key="8">
    <source>
        <dbReference type="PROSITE" id="PS50928"/>
    </source>
</evidence>
<gene>
    <name evidence="9" type="ORF">CRP01_24775</name>
</gene>
<feature type="transmembrane region" description="Helical" evidence="7">
    <location>
        <begin position="337"/>
        <end position="355"/>
    </location>
</feature>
<evidence type="ECO:0000256" key="3">
    <source>
        <dbReference type="ARBA" id="ARBA00022475"/>
    </source>
</evidence>
<dbReference type="AlphaFoldDB" id="A0A2D0N5R0"/>
<keyword evidence="3" id="KW-1003">Cell membrane</keyword>
<keyword evidence="2 7" id="KW-0813">Transport</keyword>
<name>A0A2D0N5R0_FLAN2</name>
<protein>
    <submittedName>
        <fullName evidence="9">Nitrate ABC transporter permease</fullName>
    </submittedName>
</protein>
<evidence type="ECO:0000313" key="9">
    <source>
        <dbReference type="EMBL" id="PHN03862.1"/>
    </source>
</evidence>
<comment type="similarity">
    <text evidence="7">Belongs to the binding-protein-dependent transport system permease family.</text>
</comment>
<evidence type="ECO:0000256" key="4">
    <source>
        <dbReference type="ARBA" id="ARBA00022692"/>
    </source>
</evidence>
<dbReference type="GO" id="GO:0055085">
    <property type="term" value="P:transmembrane transport"/>
    <property type="evidence" value="ECO:0007669"/>
    <property type="project" value="InterPro"/>
</dbReference>
<feature type="transmembrane region" description="Helical" evidence="7">
    <location>
        <begin position="201"/>
        <end position="225"/>
    </location>
</feature>
<dbReference type="GO" id="GO:0005886">
    <property type="term" value="C:plasma membrane"/>
    <property type="evidence" value="ECO:0007669"/>
    <property type="project" value="UniProtKB-SubCell"/>
</dbReference>